<dbReference type="EMBL" id="CAJPEX010000016">
    <property type="protein sequence ID" value="CAG0912456.1"/>
    <property type="molecule type" value="Genomic_DNA"/>
</dbReference>
<keyword evidence="2" id="KW-1185">Reference proteome</keyword>
<evidence type="ECO:0000313" key="1">
    <source>
        <dbReference type="EMBL" id="CAD7272304.1"/>
    </source>
</evidence>
<name>A0A7R9G7V0_9CRUS</name>
<proteinExistence type="predicted"/>
<sequence length="125" mass="14157">MLKSLPPDFFLIIVVDAIDQLENLALNDLMSVAKENMAAHQHHYLPNANELEQIRKCLSSVQSIYNGLTRLDLCSRISEADDELVFQRFIVQRGMHALAVLAMSLLLVRMKREALYIVVVPHSPS</sequence>
<dbReference type="Proteomes" id="UP000678499">
    <property type="component" value="Unassembled WGS sequence"/>
</dbReference>
<accession>A0A7R9G7V0</accession>
<organism evidence="1">
    <name type="scientific">Notodromas monacha</name>
    <dbReference type="NCBI Taxonomy" id="399045"/>
    <lineage>
        <taxon>Eukaryota</taxon>
        <taxon>Metazoa</taxon>
        <taxon>Ecdysozoa</taxon>
        <taxon>Arthropoda</taxon>
        <taxon>Crustacea</taxon>
        <taxon>Oligostraca</taxon>
        <taxon>Ostracoda</taxon>
        <taxon>Podocopa</taxon>
        <taxon>Podocopida</taxon>
        <taxon>Cypridocopina</taxon>
        <taxon>Cypridoidea</taxon>
        <taxon>Cyprididae</taxon>
        <taxon>Notodromas</taxon>
    </lineage>
</organism>
<dbReference type="EMBL" id="OA882053">
    <property type="protein sequence ID" value="CAD7272304.1"/>
    <property type="molecule type" value="Genomic_DNA"/>
</dbReference>
<gene>
    <name evidence="1" type="ORF">NMOB1V02_LOCUS246</name>
</gene>
<dbReference type="AlphaFoldDB" id="A0A7R9G7V0"/>
<reference evidence="1" key="1">
    <citation type="submission" date="2020-11" db="EMBL/GenBank/DDBJ databases">
        <authorList>
            <person name="Tran Van P."/>
        </authorList>
    </citation>
    <scope>NUCLEOTIDE SEQUENCE</scope>
</reference>
<protein>
    <submittedName>
        <fullName evidence="1">Uncharacterized protein</fullName>
    </submittedName>
</protein>
<evidence type="ECO:0000313" key="2">
    <source>
        <dbReference type="Proteomes" id="UP000678499"/>
    </source>
</evidence>